<dbReference type="CDD" id="cd17489">
    <property type="entry name" value="MFS_YfcJ_like"/>
    <property type="match status" value="1"/>
</dbReference>
<evidence type="ECO:0000259" key="7">
    <source>
        <dbReference type="PROSITE" id="PS50850"/>
    </source>
</evidence>
<dbReference type="PANTHER" id="PTHR23531">
    <property type="entry name" value="QUINOLENE RESISTANCE PROTEIN NORA"/>
    <property type="match status" value="1"/>
</dbReference>
<organism evidence="8 9">
    <name type="scientific">Clostridium ragsdalei P11</name>
    <dbReference type="NCBI Taxonomy" id="1353534"/>
    <lineage>
        <taxon>Bacteria</taxon>
        <taxon>Bacillati</taxon>
        <taxon>Bacillota</taxon>
        <taxon>Clostridia</taxon>
        <taxon>Eubacteriales</taxon>
        <taxon>Clostridiaceae</taxon>
        <taxon>Clostridium</taxon>
    </lineage>
</organism>
<evidence type="ECO:0000256" key="2">
    <source>
        <dbReference type="ARBA" id="ARBA00022448"/>
    </source>
</evidence>
<feature type="transmembrane region" description="Helical" evidence="6">
    <location>
        <begin position="209"/>
        <end position="234"/>
    </location>
</feature>
<feature type="transmembrane region" description="Helical" evidence="6">
    <location>
        <begin position="365"/>
        <end position="383"/>
    </location>
</feature>
<accession>A0A1A6AYF6</accession>
<dbReference type="InterPro" id="IPR052714">
    <property type="entry name" value="MFS_Exporter"/>
</dbReference>
<dbReference type="AlphaFoldDB" id="A0A1A6AYF6"/>
<dbReference type="SUPFAM" id="SSF103473">
    <property type="entry name" value="MFS general substrate transporter"/>
    <property type="match status" value="1"/>
</dbReference>
<dbReference type="InterPro" id="IPR020846">
    <property type="entry name" value="MFS_dom"/>
</dbReference>
<dbReference type="GO" id="GO:0022857">
    <property type="term" value="F:transmembrane transporter activity"/>
    <property type="evidence" value="ECO:0007669"/>
    <property type="project" value="InterPro"/>
</dbReference>
<name>A0A1A6AYF6_9CLOT</name>
<keyword evidence="2" id="KW-0813">Transport</keyword>
<sequence length="402" mass="43613">MEQSKTENLWNFSFILMLLINALVFIGFTMMTPILPKYTISLGATMSIAGLVAGIFAITSIIIRPFAGFSTDRFNKKHLLIVSTIFLAVSALGLKISYNIYTLFFFRIIQGISFSVSVTVINALSTTYMPKERIGEGIGFMGLGYILATAISPNLGLEISSRFGFKYVFYLSCIIVMIAAALMTIIPYNAPNKENLNVSKLHIKISDFFAKELIVFAVLACLFTFMNGVIGSFLALLGDERHISNIGYYFTVNAIVILIIRPLSGKLLDNKGLSIIAFPAFIMAMAASLLLVISSSLWMILIVAVLYGIGQSSLSPALQATCVKKLGPSRVGIATSTYFIGYDAGQGLGPIIGGTIAGKFGLTSVFYICAALLFSGIVIYYLHTLNAKKAKSKIVSENLNNN</sequence>
<feature type="transmembrane region" description="Helical" evidence="6">
    <location>
        <begin position="12"/>
        <end position="34"/>
    </location>
</feature>
<feature type="domain" description="Major facilitator superfamily (MFS) profile" evidence="7">
    <location>
        <begin position="13"/>
        <end position="388"/>
    </location>
</feature>
<evidence type="ECO:0000313" key="9">
    <source>
        <dbReference type="Proteomes" id="UP000093954"/>
    </source>
</evidence>
<dbReference type="PANTHER" id="PTHR23531:SF1">
    <property type="entry name" value="QUINOLENE RESISTANCE PROTEIN NORA"/>
    <property type="match status" value="1"/>
</dbReference>
<dbReference type="InterPro" id="IPR036259">
    <property type="entry name" value="MFS_trans_sf"/>
</dbReference>
<evidence type="ECO:0000256" key="1">
    <source>
        <dbReference type="ARBA" id="ARBA00004651"/>
    </source>
</evidence>
<dbReference type="PATRIC" id="fig|1353534.3.peg.976"/>
<evidence type="ECO:0000256" key="5">
    <source>
        <dbReference type="ARBA" id="ARBA00023136"/>
    </source>
</evidence>
<keyword evidence="3 6" id="KW-0812">Transmembrane</keyword>
<protein>
    <submittedName>
        <fullName evidence="8">Purine efflux pump PbuE</fullName>
    </submittedName>
</protein>
<dbReference type="EMBL" id="LROS01000010">
    <property type="protein sequence ID" value="OBR95121.1"/>
    <property type="molecule type" value="Genomic_DNA"/>
</dbReference>
<dbReference type="GO" id="GO:0005886">
    <property type="term" value="C:plasma membrane"/>
    <property type="evidence" value="ECO:0007669"/>
    <property type="project" value="UniProtKB-SubCell"/>
</dbReference>
<evidence type="ECO:0000256" key="4">
    <source>
        <dbReference type="ARBA" id="ARBA00022989"/>
    </source>
</evidence>
<dbReference type="InterPro" id="IPR011701">
    <property type="entry name" value="MFS"/>
</dbReference>
<keyword evidence="4 6" id="KW-1133">Transmembrane helix</keyword>
<keyword evidence="9" id="KW-1185">Reference proteome</keyword>
<dbReference type="Pfam" id="PF07690">
    <property type="entry name" value="MFS_1"/>
    <property type="match status" value="1"/>
</dbReference>
<dbReference type="RefSeq" id="WP_065077331.1">
    <property type="nucleotide sequence ID" value="NZ_LROS01000010.1"/>
</dbReference>
<reference evidence="8 9" key="1">
    <citation type="journal article" date="2012" name="Front. Microbiol.">
        <title>Draft Genome Sequence of the Virulent Strain 01-B526 of the Fish Pathogen Aeromonas salmonicida.</title>
        <authorList>
            <person name="Charette S.J."/>
            <person name="Brochu F."/>
            <person name="Boyle B."/>
            <person name="Filion G."/>
            <person name="Tanaka K.H."/>
            <person name="Derome N."/>
        </authorList>
    </citation>
    <scope>NUCLEOTIDE SEQUENCE [LARGE SCALE GENOMIC DNA]</scope>
    <source>
        <strain evidence="8 9">P11</strain>
    </source>
</reference>
<dbReference type="Proteomes" id="UP000093954">
    <property type="component" value="Unassembled WGS sequence"/>
</dbReference>
<feature type="transmembrane region" description="Helical" evidence="6">
    <location>
        <begin position="104"/>
        <end position="125"/>
    </location>
</feature>
<feature type="transmembrane region" description="Helical" evidence="6">
    <location>
        <begin position="246"/>
        <end position="264"/>
    </location>
</feature>
<comment type="caution">
    <text evidence="8">The sequence shown here is derived from an EMBL/GenBank/DDBJ whole genome shotgun (WGS) entry which is preliminary data.</text>
</comment>
<evidence type="ECO:0000256" key="3">
    <source>
        <dbReference type="ARBA" id="ARBA00022692"/>
    </source>
</evidence>
<dbReference type="PROSITE" id="PS50850">
    <property type="entry name" value="MFS"/>
    <property type="match status" value="1"/>
</dbReference>
<feature type="transmembrane region" description="Helical" evidence="6">
    <location>
        <begin position="40"/>
        <end position="67"/>
    </location>
</feature>
<proteinExistence type="predicted"/>
<evidence type="ECO:0000313" key="8">
    <source>
        <dbReference type="EMBL" id="OBR95121.1"/>
    </source>
</evidence>
<dbReference type="Gene3D" id="1.20.1250.20">
    <property type="entry name" value="MFS general substrate transporter like domains"/>
    <property type="match status" value="1"/>
</dbReference>
<feature type="transmembrane region" description="Helical" evidence="6">
    <location>
        <begin position="79"/>
        <end position="98"/>
    </location>
</feature>
<feature type="transmembrane region" description="Helical" evidence="6">
    <location>
        <begin position="276"/>
        <end position="309"/>
    </location>
</feature>
<feature type="transmembrane region" description="Helical" evidence="6">
    <location>
        <begin position="167"/>
        <end position="188"/>
    </location>
</feature>
<comment type="subcellular location">
    <subcellularLocation>
        <location evidence="1">Cell membrane</location>
        <topology evidence="1">Multi-pass membrane protein</topology>
    </subcellularLocation>
</comment>
<feature type="transmembrane region" description="Helical" evidence="6">
    <location>
        <begin position="137"/>
        <end position="155"/>
    </location>
</feature>
<gene>
    <name evidence="8" type="primary">pbuE_1</name>
    <name evidence="8" type="ORF">CLRAG_09590</name>
</gene>
<keyword evidence="5 6" id="KW-0472">Membrane</keyword>
<evidence type="ECO:0000256" key="6">
    <source>
        <dbReference type="SAM" id="Phobius"/>
    </source>
</evidence>